<evidence type="ECO:0000256" key="6">
    <source>
        <dbReference type="SAM" id="MobiDB-lite"/>
    </source>
</evidence>
<feature type="compositionally biased region" description="Low complexity" evidence="6">
    <location>
        <begin position="1209"/>
        <end position="1229"/>
    </location>
</feature>
<evidence type="ECO:0000256" key="1">
    <source>
        <dbReference type="ARBA" id="ARBA00022669"/>
    </source>
</evidence>
<dbReference type="SUPFAM" id="SSF57625">
    <property type="entry name" value="Invertebrate chitin-binding proteins"/>
    <property type="match status" value="3"/>
</dbReference>
<dbReference type="PROSITE" id="PS51257">
    <property type="entry name" value="PROKAR_LIPOPROTEIN"/>
    <property type="match status" value="1"/>
</dbReference>
<name>A0A0P5QR82_9CRUS</name>
<dbReference type="EMBL" id="GDIQ01050491">
    <property type="protein sequence ID" value="JAN44246.1"/>
    <property type="molecule type" value="Transcribed_RNA"/>
</dbReference>
<dbReference type="Gene3D" id="2.170.140.10">
    <property type="entry name" value="Chitin binding domain"/>
    <property type="match status" value="3"/>
</dbReference>
<dbReference type="GO" id="GO:0008061">
    <property type="term" value="F:chitin binding"/>
    <property type="evidence" value="ECO:0007669"/>
    <property type="project" value="UniProtKB-KW"/>
</dbReference>
<proteinExistence type="predicted"/>
<dbReference type="SMART" id="SM00494">
    <property type="entry name" value="ChtBD2"/>
    <property type="match status" value="3"/>
</dbReference>
<feature type="region of interest" description="Disordered" evidence="6">
    <location>
        <begin position="338"/>
        <end position="363"/>
    </location>
</feature>
<feature type="region of interest" description="Disordered" evidence="6">
    <location>
        <begin position="128"/>
        <end position="153"/>
    </location>
</feature>
<keyword evidence="2 7" id="KW-0732">Signal</keyword>
<dbReference type="PANTHER" id="PTHR23301:SF0">
    <property type="entry name" value="CHITIN-BINDING TYPE-2 DOMAIN-CONTAINING PROTEIN-RELATED"/>
    <property type="match status" value="1"/>
</dbReference>
<evidence type="ECO:0000313" key="8">
    <source>
        <dbReference type="EMBL" id="JAN44246.1"/>
    </source>
</evidence>
<feature type="region of interest" description="Disordered" evidence="6">
    <location>
        <begin position="2168"/>
        <end position="2201"/>
    </location>
</feature>
<feature type="chain" id="PRO_5007423189" evidence="7">
    <location>
        <begin position="30"/>
        <end position="2254"/>
    </location>
</feature>
<dbReference type="InterPro" id="IPR051940">
    <property type="entry name" value="Chitin_bind-dev_reg"/>
</dbReference>
<protein>
    <submittedName>
        <fullName evidence="8">Uncharacterized protein</fullName>
    </submittedName>
</protein>
<dbReference type="InterPro" id="IPR002557">
    <property type="entry name" value="Chitin-bd_dom"/>
</dbReference>
<evidence type="ECO:0000256" key="3">
    <source>
        <dbReference type="ARBA" id="ARBA00022737"/>
    </source>
</evidence>
<accession>A0A0P5QR82</accession>
<evidence type="ECO:0000256" key="5">
    <source>
        <dbReference type="ARBA" id="ARBA00023180"/>
    </source>
</evidence>
<feature type="compositionally biased region" description="Pro residues" evidence="6">
    <location>
        <begin position="129"/>
        <end position="153"/>
    </location>
</feature>
<dbReference type="PROSITE" id="PS50940">
    <property type="entry name" value="CHIT_BIND_II"/>
    <property type="match status" value="3"/>
</dbReference>
<keyword evidence="1" id="KW-0147">Chitin-binding</keyword>
<sequence>MIAKPLPSRLMGCLVFLMALSLSCRVTHADRILSRHTRAMMIDMRGFPDTEPFVCKGAGFQRNETDCTQFFRCVDFNNNGKHTIFRFMCGPMAVFDESRSLCTGPELSVPPCPKDQLDAFFVSMKPMDPGVPAPPAPPAPPSPPPTIPTARPPVVTPTLPPVTAPPITVTIPVITTPTPTKPNLPPIVVISSTEAPVTVPVSPVTPAAPIPTSPPEVVTIPTVTKPEVTLPIVTTTPEAITTTTQAPVVTVPVVTVPVVTVPVVTVPPVTVSVVTAPPVTVPVVTAPPVTVPVVTTPPVTVPVVTTPPVTVPVVTTPAPTLAPVTTPPFTLAPVTDPAPAKPTQAPVTVPPVTAAPPTPSSTTEAITTTTVTVIVTEPPPTTTTETISEGSSIAPVVEVTSPETPAVTTTPVTTITIPSTVVIPSPTEDIKGFITIGGKEVTQIQQLISTVTVVPGVTWAVTSQGDGSKIVIKEDGSSETTFSVIPPGSFLMINTTQTGGSWSNIANGLFTTNSTTTSFPPGTTFSIVKVGPSGQVISWQTILTTTSTSTLTVPTNSFVGSVQFVNQKVVTIGGWTFTTTYFTTDTTVSSFGVLQPSTPSTSSQTTITTTSTVITGDQQFISGIITVGAQGVPSEGTKEIRVAGGDLLAIIPHGGQGIITLIEEGSTSSTDFPITPGSFLGVLAPSNGAGIVTNVDQSIFTSNTTTITFPAGSTVSILKVGVDGKLVRVSFVQLTSAFTLFTKTQSVVGMVVTTSTGVISNIGTGSFSTQPVAGLSKPIYFGIVNIHPKPDVTQVESLSGIIQIGDSTFLRPQESTTNVQTIQILPGTSSAILVLGEIKVTEEDGTSIKQTAISIPSGGILGIVTQTNGGEITGISNGYFTTTTTQLVFPFGTRFGIVIILPDGTMSLQQPIDTTIKTTITVPVGSVFGVLTLSSQGVVTGIGSASFSTQYLLLSDSTGPNVPATLGNFGVVYFSEQFKLSQSTVINSASVLQQLQTISVIVQLGVKDSFDSVSSLSVPSGTSFAIIPRASQGVVTVTEGGATSTFTVLPGQLFTIFNVQDATITNIGDRLFTTTTTTLSFGPGSQYGIIKIGLEGQIILTEFTRTAQSVISIVVSPGSTVGTIQQTTDSKNIITSIGGAPFAIKIMNTVNPLASSEFTWYAAVLDIGSATTIVPSPITSAPDTPSGGLVTPVPTVPVVTIPVPSEPITPEVVTSTSSPITTTASTPEPAADDIKGFLTIGEKEVIQNTQQVTPSINVPSGSTWGVVSQGTGSQIVIREQGSSETTVSVPAGAILVINTTQSGGVWNNVANGLFTTSSTTTSFPPGTTFSIVKVGATGQIISTQTILTTTSTCSLTVPTNTFVGSVQFFNQRVVTIGGWTFTTSYFTTGTTTSSFGVLQPTTTTTNSQTVITTTSTAITGDQQFVSGFITVGGPVESSQPTEDLTVPSGNVLAIIPQGGKGIITIVGENQQEFTITPGTFLGILTPSNGVGTVTNVVKPMFTSATTTITFPAGSSVSVFRVGIDGKLIQVSVVQFTTTFTIITSSQSFVGLVGTTSSGTLQNIGTGTFSTQTLTGSSASVVFGVLNLNSVETSQVESLFGFLQVGDATFLSRQESAVPVQTVPIPADSTSAIMASGDIKVTEESETSSRQTTFSLTSGGIFSMVSTTGGEISGISNGYFTTSQTTITFPSGATLGIMMIRPDGTMIVQNPIVTKDKTTITVPLGSIYGLIVLSAQNVVTGIGAASFTTENLLVSDSTGPDVPAVLGNFGVMYFREQFQLSQSIVISSAQFSAQPQTISAIIQLGVNEQFASERDLAVPAASSFGIIPYKEQRVVTVNEGGSTSTFTILPGQMFALLNAQGAIVTNIGDGFFTTTTTAMSFGAGTIYGVVKIGSDGLMISTEFTRTSQASFTVTVASGSTVGIIQFESESRRVITSIGGASFITRTLTSISSSSSVGSVGLLDITGSASALFTTTSKPAITTPQPPIAGFAIDCTLNQLHQFPLDCSRFYQCYGENEDRTVYIFPCAPGLVFDEATSQCLTPSEGACDDITSITDPASSSEGVGGFFQINCSGELYRYPLNCNNFYQCFENDKGQETIYVYSCATGLVFDESSRTCRLPNEASSCAVNSKLFRSPSILFQLKQKIDVVSLIPSSRTLVQQKTLSASSSVSEVSFSQPHQTGRGSTKRKMGYTEETEQKVDQRRIHTELRQGKESKSTVTVTGNFRPRLFDSGVYGVRISPLSKSLFGQSKPNENK</sequence>
<dbReference type="GO" id="GO:0005576">
    <property type="term" value="C:extracellular region"/>
    <property type="evidence" value="ECO:0007669"/>
    <property type="project" value="InterPro"/>
</dbReference>
<dbReference type="OrthoDB" id="6020543at2759"/>
<evidence type="ECO:0000256" key="4">
    <source>
        <dbReference type="ARBA" id="ARBA00023157"/>
    </source>
</evidence>
<dbReference type="Pfam" id="PF01607">
    <property type="entry name" value="CBM_14"/>
    <property type="match status" value="2"/>
</dbReference>
<feature type="signal peptide" evidence="7">
    <location>
        <begin position="1"/>
        <end position="29"/>
    </location>
</feature>
<organism evidence="8">
    <name type="scientific">Daphnia magna</name>
    <dbReference type="NCBI Taxonomy" id="35525"/>
    <lineage>
        <taxon>Eukaryota</taxon>
        <taxon>Metazoa</taxon>
        <taxon>Ecdysozoa</taxon>
        <taxon>Arthropoda</taxon>
        <taxon>Crustacea</taxon>
        <taxon>Branchiopoda</taxon>
        <taxon>Diplostraca</taxon>
        <taxon>Cladocera</taxon>
        <taxon>Anomopoda</taxon>
        <taxon>Daphniidae</taxon>
        <taxon>Daphnia</taxon>
    </lineage>
</organism>
<keyword evidence="5" id="KW-0325">Glycoprotein</keyword>
<keyword evidence="4" id="KW-1015">Disulfide bond</keyword>
<evidence type="ECO:0000256" key="2">
    <source>
        <dbReference type="ARBA" id="ARBA00022729"/>
    </source>
</evidence>
<evidence type="ECO:0000256" key="7">
    <source>
        <dbReference type="SAM" id="SignalP"/>
    </source>
</evidence>
<keyword evidence="3" id="KW-0677">Repeat</keyword>
<feature type="compositionally biased region" description="Low complexity" evidence="6">
    <location>
        <begin position="338"/>
        <end position="352"/>
    </location>
</feature>
<dbReference type="PANTHER" id="PTHR23301">
    <property type="entry name" value="CHITIN BINDING PERITROPHIN-A"/>
    <property type="match status" value="1"/>
</dbReference>
<feature type="region of interest" description="Disordered" evidence="6">
    <location>
        <begin position="1209"/>
        <end position="1231"/>
    </location>
</feature>
<dbReference type="InterPro" id="IPR036508">
    <property type="entry name" value="Chitin-bd_dom_sf"/>
</dbReference>
<reference evidence="8" key="1">
    <citation type="submission" date="2015-10" db="EMBL/GenBank/DDBJ databases">
        <title>EvidentialGene: Evidence-directed Construction of Complete mRNA Transcriptomes without Genomes.</title>
        <authorList>
            <person name="Gilbert D.G."/>
        </authorList>
    </citation>
    <scope>NUCLEOTIDE SEQUENCE</scope>
</reference>